<keyword evidence="1" id="KW-0175">Coiled coil</keyword>
<comment type="caution">
    <text evidence="2">The sequence shown here is derived from an EMBL/GenBank/DDBJ whole genome shotgun (WGS) entry which is preliminary data.</text>
</comment>
<reference evidence="2" key="1">
    <citation type="submission" date="2023-04" db="EMBL/GenBank/DDBJ databases">
        <title>Phytophthora fragariaefolia NBRC 109709.</title>
        <authorList>
            <person name="Ichikawa N."/>
            <person name="Sato H."/>
            <person name="Tonouchi N."/>
        </authorList>
    </citation>
    <scope>NUCLEOTIDE SEQUENCE</scope>
    <source>
        <strain evidence="2">NBRC 109709</strain>
    </source>
</reference>
<dbReference type="EMBL" id="BSXT01000004">
    <property type="protein sequence ID" value="GMF14517.1"/>
    <property type="molecule type" value="Genomic_DNA"/>
</dbReference>
<accession>A0A9W6THU3</accession>
<evidence type="ECO:0000313" key="3">
    <source>
        <dbReference type="Proteomes" id="UP001165121"/>
    </source>
</evidence>
<keyword evidence="3" id="KW-1185">Reference proteome</keyword>
<proteinExistence type="predicted"/>
<name>A0A9W6THU3_9STRA</name>
<dbReference type="SUPFAM" id="SSF58100">
    <property type="entry name" value="Bacterial hemolysins"/>
    <property type="match status" value="1"/>
</dbReference>
<protein>
    <submittedName>
        <fullName evidence="2">Unnamed protein product</fullName>
    </submittedName>
</protein>
<dbReference type="Gene3D" id="1.20.5.340">
    <property type="match status" value="2"/>
</dbReference>
<gene>
    <name evidence="2" type="ORF">Pfra01_000008400</name>
</gene>
<dbReference type="AlphaFoldDB" id="A0A9W6THU3"/>
<feature type="coiled-coil region" evidence="1">
    <location>
        <begin position="155"/>
        <end position="259"/>
    </location>
</feature>
<sequence>MQTDVPKITVALAGPDISELFPDIGNPSVLAFVSSDAFRSKIESRAGAWGVRPGDLDWEGGVAFNPNVKSDRTEWKSWQQVAANRNVTPQVIISVRSSTHTTASLAPTSEAVVQRIGGPEQAPMPQNRMYNDLGGQITGQNVEYPSLSEQFAELAAHLQGQITDLKNENTQMRGDITGLDNENTRMRKQITGQQKQITGLENENTQLRGKITGQQNQITGQQKQITGLENEITQLRGKITGQQNQITGQQKQITGLENEITQQKEVTNTQEVYIRELMVSHKRAQMITLRGMLERRRDQLLESVPKTNDTDTKASRLERLRRSPTLTTMDRRVLDAYQHVSRFLHVSPSWQEAWDAMPLAKSSHRDLFDYLFGLYYGEERLAELKRGTGARDGCATPAERQ</sequence>
<dbReference type="Proteomes" id="UP001165121">
    <property type="component" value="Unassembled WGS sequence"/>
</dbReference>
<evidence type="ECO:0000256" key="1">
    <source>
        <dbReference type="SAM" id="Coils"/>
    </source>
</evidence>
<organism evidence="2 3">
    <name type="scientific">Phytophthora fragariaefolia</name>
    <dbReference type="NCBI Taxonomy" id="1490495"/>
    <lineage>
        <taxon>Eukaryota</taxon>
        <taxon>Sar</taxon>
        <taxon>Stramenopiles</taxon>
        <taxon>Oomycota</taxon>
        <taxon>Peronosporomycetes</taxon>
        <taxon>Peronosporales</taxon>
        <taxon>Peronosporaceae</taxon>
        <taxon>Phytophthora</taxon>
    </lineage>
</organism>
<evidence type="ECO:0000313" key="2">
    <source>
        <dbReference type="EMBL" id="GMF14517.1"/>
    </source>
</evidence>